<gene>
    <name evidence="1" type="ORF">NGKP54_PROKKA_02076</name>
</gene>
<dbReference type="EMBL" id="LR793264">
    <property type="protein sequence ID" value="CAB3557886.1"/>
    <property type="molecule type" value="Genomic_DNA"/>
</dbReference>
<evidence type="ECO:0000313" key="1">
    <source>
        <dbReference type="EMBL" id="CAB3557886.1"/>
    </source>
</evidence>
<accession>A0A8D6SZH0</accession>
<reference evidence="1" key="1">
    <citation type="submission" date="2020-04" db="EMBL/GenBank/DDBJ databases">
        <authorList>
            <person name="Naeem R."/>
            <person name="Antony C."/>
            <person name="Guan Q."/>
        </authorList>
    </citation>
    <scope>NUCLEOTIDE SEQUENCE</scope>
    <source>
        <strain evidence="1">NGKP54</strain>
    </source>
</reference>
<proteinExistence type="predicted"/>
<organism evidence="1">
    <name type="scientific">Klebsiella pneumoniae</name>
    <dbReference type="NCBI Taxonomy" id="573"/>
    <lineage>
        <taxon>Bacteria</taxon>
        <taxon>Pseudomonadati</taxon>
        <taxon>Pseudomonadota</taxon>
        <taxon>Gammaproteobacteria</taxon>
        <taxon>Enterobacterales</taxon>
        <taxon>Enterobacteriaceae</taxon>
        <taxon>Klebsiella/Raoultella group</taxon>
        <taxon>Klebsiella</taxon>
        <taxon>Klebsiella pneumoniae complex</taxon>
    </lineage>
</organism>
<protein>
    <submittedName>
        <fullName evidence="1">Uncharacterized protein</fullName>
    </submittedName>
</protein>
<name>A0A8D6SZH0_KLEPN</name>
<sequence length="163" mass="17777">MLLPVMVSVSWSDDQVISLVPVEPYFRPFSLCSVLAACDAVAAAPLMDWIMSPSSGQAIIGWGQYECILHSGRSVSMSHYLTAAPSPTKGSCKSNLVQGSARKGFNVSCSTSLPKSPDHIAGIKKPRRDAEANFTNWYVTIIFMPPLKVKAAYQSRLKYDAFN</sequence>
<dbReference type="AlphaFoldDB" id="A0A8D6SZH0"/>